<proteinExistence type="predicted"/>
<gene>
    <name evidence="2" type="ORF">NLU14_22495</name>
</gene>
<dbReference type="Pfam" id="PF17853">
    <property type="entry name" value="GGDEF_2"/>
    <property type="match status" value="1"/>
</dbReference>
<sequence>RDVWGALPPAPVVVAVTDAAGRRADALLDLLELRAEERHGGLFFGSVDDDVVIVVPASASSILDEFAERFDARLGVSEPTPYAG</sequence>
<keyword evidence="3" id="KW-1185">Reference proteome</keyword>
<dbReference type="Proteomes" id="UP001143391">
    <property type="component" value="Unassembled WGS sequence"/>
</dbReference>
<dbReference type="RefSeq" id="WP_275710801.1">
    <property type="nucleotide sequence ID" value="NZ_JANCMW010000310.1"/>
</dbReference>
<comment type="caution">
    <text evidence="2">The sequence shown here is derived from an EMBL/GenBank/DDBJ whole genome shotgun (WGS) entry which is preliminary data.</text>
</comment>
<reference evidence="2" key="1">
    <citation type="submission" date="2022-07" db="EMBL/GenBank/DDBJ databases">
        <title>Marinobacter iranensis a new bacterium isolate from a hipersaline lake in Iran.</title>
        <authorList>
            <person name="Mohammad A.M.A."/>
            <person name="Cristina S.-P."/>
            <person name="Antonio V."/>
        </authorList>
    </citation>
    <scope>NUCLEOTIDE SEQUENCE</scope>
    <source>
        <strain evidence="2">71-i</strain>
    </source>
</reference>
<dbReference type="EMBL" id="JANCMW010000310">
    <property type="protein sequence ID" value="MDF0753000.1"/>
    <property type="molecule type" value="Genomic_DNA"/>
</dbReference>
<organism evidence="2 3">
    <name type="scientific">Marinobacter iranensis</name>
    <dbReference type="NCBI Taxonomy" id="2962607"/>
    <lineage>
        <taxon>Bacteria</taxon>
        <taxon>Pseudomonadati</taxon>
        <taxon>Pseudomonadota</taxon>
        <taxon>Gammaproteobacteria</taxon>
        <taxon>Pseudomonadales</taxon>
        <taxon>Marinobacteraceae</taxon>
        <taxon>Marinobacter</taxon>
    </lineage>
</organism>
<evidence type="ECO:0000313" key="2">
    <source>
        <dbReference type="EMBL" id="MDF0753000.1"/>
    </source>
</evidence>
<evidence type="ECO:0000313" key="3">
    <source>
        <dbReference type="Proteomes" id="UP001143391"/>
    </source>
</evidence>
<feature type="domain" description="CdaR GGDEF-like" evidence="1">
    <location>
        <begin position="8"/>
        <end position="79"/>
    </location>
</feature>
<feature type="non-terminal residue" evidence="2">
    <location>
        <position position="84"/>
    </location>
</feature>
<dbReference type="InterPro" id="IPR041522">
    <property type="entry name" value="CdaR_GGDEF"/>
</dbReference>
<evidence type="ECO:0000259" key="1">
    <source>
        <dbReference type="Pfam" id="PF17853"/>
    </source>
</evidence>
<accession>A0ABT5YH86</accession>
<protein>
    <recommendedName>
        <fullName evidence="1">CdaR GGDEF-like domain-containing protein</fullName>
    </recommendedName>
</protein>
<name>A0ABT5YH86_9GAMM</name>
<feature type="non-terminal residue" evidence="2">
    <location>
        <position position="1"/>
    </location>
</feature>